<dbReference type="RefSeq" id="WP_344108445.1">
    <property type="nucleotide sequence ID" value="NZ_BAAANE010000002.1"/>
</dbReference>
<dbReference type="Proteomes" id="UP001501319">
    <property type="component" value="Unassembled WGS sequence"/>
</dbReference>
<reference evidence="2" key="1">
    <citation type="journal article" date="2019" name="Int. J. Syst. Evol. Microbiol.">
        <title>The Global Catalogue of Microorganisms (GCM) 10K type strain sequencing project: providing services to taxonomists for standard genome sequencing and annotation.</title>
        <authorList>
            <consortium name="The Broad Institute Genomics Platform"/>
            <consortium name="The Broad Institute Genome Sequencing Center for Infectious Disease"/>
            <person name="Wu L."/>
            <person name="Ma J."/>
        </authorList>
    </citation>
    <scope>NUCLEOTIDE SEQUENCE [LARGE SCALE GENOMIC DNA]</scope>
    <source>
        <strain evidence="2">JCM 14306</strain>
    </source>
</reference>
<evidence type="ECO:0000313" key="1">
    <source>
        <dbReference type="EMBL" id="GAA1621899.1"/>
    </source>
</evidence>
<gene>
    <name evidence="1" type="ORF">GCM10009744_06360</name>
</gene>
<dbReference type="EMBL" id="BAAANE010000002">
    <property type="protein sequence ID" value="GAA1621899.1"/>
    <property type="molecule type" value="Genomic_DNA"/>
</dbReference>
<proteinExistence type="predicted"/>
<evidence type="ECO:0000313" key="2">
    <source>
        <dbReference type="Proteomes" id="UP001501319"/>
    </source>
</evidence>
<protein>
    <submittedName>
        <fullName evidence="1">Uncharacterized protein</fullName>
    </submittedName>
</protein>
<comment type="caution">
    <text evidence="1">The sequence shown here is derived from an EMBL/GenBank/DDBJ whole genome shotgun (WGS) entry which is preliminary data.</text>
</comment>
<sequence length="134" mass="15199">MQLICRFNKGDQLVPQRFEEGYTPATEFHLTVGQTYAVHAMALWESGLVTLLVDDTGRPGWQPVELFTVADHRVPADWEFDMGEPTDMVKAIWGYSALIQDPDHHDALSELKPAALEIFWSEVQRRTADEPVSD</sequence>
<name>A0ABP4QXZ6_9ACTN</name>
<accession>A0ABP4QXZ6</accession>
<keyword evidence="2" id="KW-1185">Reference proteome</keyword>
<organism evidence="1 2">
    <name type="scientific">Kribbella alba</name>
    <dbReference type="NCBI Taxonomy" id="190197"/>
    <lineage>
        <taxon>Bacteria</taxon>
        <taxon>Bacillati</taxon>
        <taxon>Actinomycetota</taxon>
        <taxon>Actinomycetes</taxon>
        <taxon>Propionibacteriales</taxon>
        <taxon>Kribbellaceae</taxon>
        <taxon>Kribbella</taxon>
    </lineage>
</organism>